<feature type="compositionally biased region" description="Polar residues" evidence="4">
    <location>
        <begin position="86"/>
        <end position="95"/>
    </location>
</feature>
<dbReference type="Proteomes" id="UP001558613">
    <property type="component" value="Unassembled WGS sequence"/>
</dbReference>
<feature type="compositionally biased region" description="Basic residues" evidence="4">
    <location>
        <begin position="835"/>
        <end position="845"/>
    </location>
</feature>
<keyword evidence="2" id="KW-0597">Phosphoprotein</keyword>
<feature type="compositionally biased region" description="Low complexity" evidence="4">
    <location>
        <begin position="133"/>
        <end position="160"/>
    </location>
</feature>
<dbReference type="InterPro" id="IPR029294">
    <property type="entry name" value="hSH3"/>
</dbReference>
<feature type="region of interest" description="Disordered" evidence="4">
    <location>
        <begin position="665"/>
        <end position="722"/>
    </location>
</feature>
<feature type="compositionally biased region" description="Basic and acidic residues" evidence="4">
    <location>
        <begin position="873"/>
        <end position="914"/>
    </location>
</feature>
<evidence type="ECO:0000256" key="1">
    <source>
        <dbReference type="ARBA" id="ARBA00022443"/>
    </source>
</evidence>
<feature type="region of interest" description="Disordered" evidence="4">
    <location>
        <begin position="996"/>
        <end position="1039"/>
    </location>
</feature>
<feature type="compositionally biased region" description="Low complexity" evidence="4">
    <location>
        <begin position="318"/>
        <end position="328"/>
    </location>
</feature>
<dbReference type="InterPro" id="IPR036028">
    <property type="entry name" value="SH3-like_dom_sf"/>
</dbReference>
<feature type="compositionally biased region" description="Polar residues" evidence="4">
    <location>
        <begin position="1098"/>
        <end position="1107"/>
    </location>
</feature>
<feature type="compositionally biased region" description="Basic and acidic residues" evidence="4">
    <location>
        <begin position="778"/>
        <end position="789"/>
    </location>
</feature>
<feature type="region of interest" description="Disordered" evidence="4">
    <location>
        <begin position="778"/>
        <end position="916"/>
    </location>
</feature>
<feature type="compositionally biased region" description="Pro residues" evidence="4">
    <location>
        <begin position="394"/>
        <end position="412"/>
    </location>
</feature>
<feature type="compositionally biased region" description="Polar residues" evidence="4">
    <location>
        <begin position="738"/>
        <end position="756"/>
    </location>
</feature>
<feature type="domain" description="SH3" evidence="5">
    <location>
        <begin position="924"/>
        <end position="985"/>
    </location>
</feature>
<feature type="compositionally biased region" description="Pro residues" evidence="4">
    <location>
        <begin position="669"/>
        <end position="678"/>
    </location>
</feature>
<evidence type="ECO:0000256" key="2">
    <source>
        <dbReference type="ARBA" id="ARBA00022553"/>
    </source>
</evidence>
<organism evidence="6 7">
    <name type="scientific">Cirrhinus molitorella</name>
    <name type="common">mud carp</name>
    <dbReference type="NCBI Taxonomy" id="172907"/>
    <lineage>
        <taxon>Eukaryota</taxon>
        <taxon>Metazoa</taxon>
        <taxon>Chordata</taxon>
        <taxon>Craniata</taxon>
        <taxon>Vertebrata</taxon>
        <taxon>Euteleostomi</taxon>
        <taxon>Actinopterygii</taxon>
        <taxon>Neopterygii</taxon>
        <taxon>Teleostei</taxon>
        <taxon>Ostariophysi</taxon>
        <taxon>Cypriniformes</taxon>
        <taxon>Cyprinidae</taxon>
        <taxon>Labeoninae</taxon>
        <taxon>Labeonini</taxon>
        <taxon>Cirrhinus</taxon>
    </lineage>
</organism>
<comment type="caution">
    <text evidence="6">The sequence shown here is derived from an EMBL/GenBank/DDBJ whole genome shotgun (WGS) entry which is preliminary data.</text>
</comment>
<accession>A0ABR3LSE1</accession>
<feature type="compositionally biased region" description="Low complexity" evidence="4">
    <location>
        <begin position="574"/>
        <end position="596"/>
    </location>
</feature>
<dbReference type="SUPFAM" id="SSF50044">
    <property type="entry name" value="SH3-domain"/>
    <property type="match status" value="1"/>
</dbReference>
<feature type="region of interest" description="Disordered" evidence="4">
    <location>
        <begin position="1098"/>
        <end position="1125"/>
    </location>
</feature>
<feature type="region of interest" description="Disordered" evidence="4">
    <location>
        <begin position="1"/>
        <end position="46"/>
    </location>
</feature>
<feature type="compositionally biased region" description="Acidic residues" evidence="4">
    <location>
        <begin position="413"/>
        <end position="422"/>
    </location>
</feature>
<feature type="compositionally biased region" description="Low complexity" evidence="4">
    <location>
        <begin position="438"/>
        <end position="450"/>
    </location>
</feature>
<proteinExistence type="predicted"/>
<evidence type="ECO:0000259" key="5">
    <source>
        <dbReference type="PROSITE" id="PS50002"/>
    </source>
</evidence>
<evidence type="ECO:0000313" key="6">
    <source>
        <dbReference type="EMBL" id="KAL1254532.1"/>
    </source>
</evidence>
<feature type="region of interest" description="Disordered" evidence="4">
    <location>
        <begin position="548"/>
        <end position="608"/>
    </location>
</feature>
<feature type="compositionally biased region" description="Basic and acidic residues" evidence="4">
    <location>
        <begin position="1"/>
        <end position="12"/>
    </location>
</feature>
<dbReference type="PANTHER" id="PTHR16830:SF20">
    <property type="entry name" value="SI:CH211-188C16.1-RELATED"/>
    <property type="match status" value="1"/>
</dbReference>
<sequence length="1164" mass="128283">MMEQDESKDFKTLKARFQGENGLKIQTKPALPEKPKTIPPSTKVSNPLISSINAAVQKGSLHSPRVIFKEGKNLSRQLSPPWGLKTNENQPNNNDELLDNQQKKDTSAVKQSLKAKNLPLVLPVPPKTKPPDSDSSPRTPVSASPVKVTTPKKFAFTPTKTNKHEYEKTNPVKEVDTPKKSLKDRNLPLVLPVPPKKAESPEPEPSPRTPVSVPPAKVSAPKSFVFTPQKPSQDENEKKGMVKEVAKKSLKDSNVPLVLPVTQIKADTPEPEPSPYIPRSSTPNNFVFNKDEEERPTPVGQTPALSYPASVVPKAVVPSQTSTGTPAAPSIPAPSIPTPGILTFEPKIPEPAIPTPVIPSQAVPKSKPETSISTPLDSEPLKPNIHMLSLSEVFPPPKESPPPEFIDIPPPVFDDDFPDGDFTDQAIPTPATRTFMAPVPRSPVVSRSPSPSTPPSVSPEPLVNPSYTPNPVLSPPPDVHTPAEPVDMLLENTKSLTEKAAINSERPKKDQSSTRPLSALSLLAKAEEMASVKRSPNDSRVFNLLERAKRKSAVNPQATTPENTSMPENTTLVETATPEIPLPETLTPLPKTATTEVTQPDLAPPEKTLPQLATTLPEEVQSVPEVADIPKLPPVDYVDHARLPSKTQPPETAEVNGFDHRVVTVVKPVNPPPPPPRKVLPVTPIEDPPLENQTQSPARDFQIPTTPSEPLETPEESLYDNSFDNSFYEDVEKPAAPTLSTFRPSSVPSLASSTKRPISVHEEAFLRQLNPKLKLKEDIFPNMDDRDVDYGSMNSGSPYPETQAGVLQDSPALTPSGTLERVDNVFEDHVDNKRGKTAKTKKQKGPPKNPYADTPAVVEDAHKKSLFSRKNSAKVEVDKELKKKEKQREKEKEKEKEREKKEQKEKEKKENEIRKKFKITGQEEPIYHVKVMEDCKGRKNDLPVKVGDTVSIIRTNNCPKGKWLAKDSNNKYGYVPVESVDLNINGIMELGKKTTASNRVNGNGHKDPEVTSTGSRTSEHYDMNQESFSEDSEEWTAEDDDPVFGSPIETSHMTLNQSHATPVQHPVQQDQSDSTYMNVPPKQEALQKLSTFFMQPKMTSQPLQRNYSPVMREPTPEDPDSLNNKEEDLEVSELQILPPPDLYADLIAGDPMPIYSKPIKLVSK</sequence>
<keyword evidence="1 3" id="KW-0728">SH3 domain</keyword>
<name>A0ABR3LSE1_9TELE</name>
<gene>
    <name evidence="6" type="ORF">QQF64_016761</name>
</gene>
<feature type="compositionally biased region" description="Basic and acidic residues" evidence="4">
    <location>
        <begin position="820"/>
        <end position="834"/>
    </location>
</feature>
<dbReference type="Pfam" id="PF14603">
    <property type="entry name" value="hSH3"/>
    <property type="match status" value="1"/>
</dbReference>
<feature type="compositionally biased region" description="Polar residues" evidence="4">
    <location>
        <begin position="554"/>
        <end position="573"/>
    </location>
</feature>
<dbReference type="InterPro" id="IPR001452">
    <property type="entry name" value="SH3_domain"/>
</dbReference>
<dbReference type="PRINTS" id="PR01217">
    <property type="entry name" value="PRICHEXTENSN"/>
</dbReference>
<feature type="region of interest" description="Disordered" evidence="4">
    <location>
        <begin position="318"/>
        <end position="516"/>
    </location>
</feature>
<dbReference type="PROSITE" id="PS50002">
    <property type="entry name" value="SH3"/>
    <property type="match status" value="1"/>
</dbReference>
<dbReference type="Gene3D" id="2.30.30.40">
    <property type="entry name" value="SH3 Domains"/>
    <property type="match status" value="1"/>
</dbReference>
<feature type="compositionally biased region" description="Low complexity" evidence="4">
    <location>
        <begin position="209"/>
        <end position="223"/>
    </location>
</feature>
<dbReference type="PANTHER" id="PTHR16830">
    <property type="entry name" value="SH2 CONTAINING ADAPTOR PRAM-1 RELATED"/>
    <property type="match status" value="1"/>
</dbReference>
<dbReference type="EMBL" id="JAYMGO010000020">
    <property type="protein sequence ID" value="KAL1254532.1"/>
    <property type="molecule type" value="Genomic_DNA"/>
</dbReference>
<keyword evidence="7" id="KW-1185">Reference proteome</keyword>
<feature type="compositionally biased region" description="Basic and acidic residues" evidence="4">
    <location>
        <begin position="162"/>
        <end position="186"/>
    </location>
</feature>
<protein>
    <recommendedName>
        <fullName evidence="5">SH3 domain-containing protein</fullName>
    </recommendedName>
</protein>
<reference evidence="6 7" key="1">
    <citation type="submission" date="2023-09" db="EMBL/GenBank/DDBJ databases">
        <authorList>
            <person name="Wang M."/>
        </authorList>
    </citation>
    <scope>NUCLEOTIDE SEQUENCE [LARGE SCALE GENOMIC DNA]</scope>
    <source>
        <strain evidence="6">GT-2023</strain>
        <tissue evidence="6">Liver</tissue>
    </source>
</reference>
<dbReference type="InterPro" id="IPR043443">
    <property type="entry name" value="FYB1/2-like"/>
</dbReference>
<evidence type="ECO:0000256" key="4">
    <source>
        <dbReference type="SAM" id="MobiDB-lite"/>
    </source>
</evidence>
<feature type="compositionally biased region" description="Basic and acidic residues" evidence="4">
    <location>
        <begin position="232"/>
        <end position="251"/>
    </location>
</feature>
<feature type="region of interest" description="Disordered" evidence="4">
    <location>
        <begin position="1059"/>
        <end position="1078"/>
    </location>
</feature>
<feature type="compositionally biased region" description="Polar residues" evidence="4">
    <location>
        <begin position="1059"/>
        <end position="1077"/>
    </location>
</feature>
<feature type="compositionally biased region" description="Acidic residues" evidence="4">
    <location>
        <begin position="1028"/>
        <end position="1039"/>
    </location>
</feature>
<feature type="region of interest" description="Disordered" evidence="4">
    <location>
        <begin position="737"/>
        <end position="756"/>
    </location>
</feature>
<evidence type="ECO:0000313" key="7">
    <source>
        <dbReference type="Proteomes" id="UP001558613"/>
    </source>
</evidence>
<evidence type="ECO:0000256" key="3">
    <source>
        <dbReference type="PROSITE-ProRule" id="PRU00192"/>
    </source>
</evidence>
<feature type="region of interest" description="Disordered" evidence="4">
    <location>
        <begin position="60"/>
        <end position="306"/>
    </location>
</feature>